<evidence type="ECO:0000313" key="3">
    <source>
        <dbReference type="EMBL" id="GAA99428.1"/>
    </source>
</evidence>
<name>G7E9V9_MIXOS</name>
<keyword evidence="4" id="KW-1185">Reference proteome</keyword>
<feature type="region of interest" description="Disordered" evidence="1">
    <location>
        <begin position="155"/>
        <end position="179"/>
    </location>
</feature>
<feature type="region of interest" description="Disordered" evidence="1">
    <location>
        <begin position="856"/>
        <end position="941"/>
    </location>
</feature>
<feature type="signal peptide" evidence="2">
    <location>
        <begin position="1"/>
        <end position="38"/>
    </location>
</feature>
<feature type="region of interest" description="Disordered" evidence="1">
    <location>
        <begin position="238"/>
        <end position="647"/>
    </location>
</feature>
<feature type="compositionally biased region" description="Polar residues" evidence="1">
    <location>
        <begin position="261"/>
        <end position="280"/>
    </location>
</feature>
<feature type="compositionally biased region" description="Gly residues" evidence="1">
    <location>
        <begin position="464"/>
        <end position="473"/>
    </location>
</feature>
<feature type="region of interest" description="Disordered" evidence="1">
    <location>
        <begin position="671"/>
        <end position="772"/>
    </location>
</feature>
<feature type="compositionally biased region" description="Low complexity" evidence="1">
    <location>
        <begin position="671"/>
        <end position="681"/>
    </location>
</feature>
<dbReference type="eggNOG" id="ENOG502SC82">
    <property type="taxonomic scope" value="Eukaryota"/>
</dbReference>
<dbReference type="RefSeq" id="XP_014568659.1">
    <property type="nucleotide sequence ID" value="XM_014713173.1"/>
</dbReference>
<dbReference type="HOGENOM" id="CLU_311924_0_0_1"/>
<proteinExistence type="predicted"/>
<feature type="compositionally biased region" description="Polar residues" evidence="1">
    <location>
        <begin position="587"/>
        <end position="597"/>
    </location>
</feature>
<dbReference type="Proteomes" id="UP000009131">
    <property type="component" value="Unassembled WGS sequence"/>
</dbReference>
<evidence type="ECO:0000256" key="2">
    <source>
        <dbReference type="SAM" id="SignalP"/>
    </source>
</evidence>
<reference evidence="3 4" key="2">
    <citation type="journal article" date="2012" name="Open Biol.">
        <title>Characteristics of nucleosomes and linker DNA regions on the genome of the basidiomycete Mixia osmundae revealed by mono- and dinucleosome mapping.</title>
        <authorList>
            <person name="Nishida H."/>
            <person name="Kondo S."/>
            <person name="Matsumoto T."/>
            <person name="Suzuki Y."/>
            <person name="Yoshikawa H."/>
            <person name="Taylor T.D."/>
            <person name="Sugiyama J."/>
        </authorList>
    </citation>
    <scope>NUCLEOTIDE SEQUENCE [LARGE SCALE GENOMIC DNA]</scope>
    <source>
        <strain evidence="4">CBS 9802 / IAM 14324 / JCM 22182 / KY 12970</strain>
    </source>
</reference>
<accession>G7E9V9</accession>
<reference evidence="3 4" key="1">
    <citation type="journal article" date="2011" name="J. Gen. Appl. Microbiol.">
        <title>Draft genome sequencing of the enigmatic basidiomycete Mixia osmundae.</title>
        <authorList>
            <person name="Nishida H."/>
            <person name="Nagatsuka Y."/>
            <person name="Sugiyama J."/>
        </authorList>
    </citation>
    <scope>NUCLEOTIDE SEQUENCE [LARGE SCALE GENOMIC DNA]</scope>
    <source>
        <strain evidence="4">CBS 9802 / IAM 14324 / JCM 22182 / KY 12970</strain>
    </source>
</reference>
<gene>
    <name evidence="3" type="primary">Mo06126</name>
    <name evidence="3" type="ORF">E5Q_06126</name>
</gene>
<feature type="compositionally biased region" description="Low complexity" evidence="1">
    <location>
        <begin position="875"/>
        <end position="885"/>
    </location>
</feature>
<comment type="caution">
    <text evidence="3">The sequence shown here is derived from an EMBL/GenBank/DDBJ whole genome shotgun (WGS) entry which is preliminary data.</text>
</comment>
<feature type="compositionally biased region" description="Low complexity" evidence="1">
    <location>
        <begin position="543"/>
        <end position="555"/>
    </location>
</feature>
<protein>
    <submittedName>
        <fullName evidence="3">Uncharacterized protein</fullName>
    </submittedName>
</protein>
<sequence length="941" mass="102686">MIRSAFAPVFTALPSARRRKASLWAVICLLALSRLIGTQWNQCGQYGYHCINGQVMTSIRGGDGEILPAYDSLDGIITCEPNQSCLEPGALVCPASDQQRTPAERQPLVCGQSEPSCEEQLVRILTDEVTWEPPSRDRTSVSKMSSMFHRLDIENDRSSSSSGQSTPNGPDLPTSVAGPSALSQKMDMISTSPIKPTAAKQLDSTGVYDKRFLLALSKSPLIKRPEALRDLKEWYGDYDPPPIRMSIPGSGRDHYGPGQTEKGSYSRSPNVQQHATSPPHQRNGPGRYDGMRQGESARAGNRGADGRLAKANPFNGFGRFGEDEEPGAMRARRTRDKEAGKPSSSAPSEQDRSNAAGAAQPFAARRDGRAAEAGWRTDRPAARTGPSDRHVGLSDERKMRQEAGRERDRDRHAQRDERSRERGFGRPAWADDTTRDDGQSSSAPGWSMDSSAAWDAPSDSLDDGLGGKAGGSGQLDSIQAWKAEMKELERKKAGLPPSEPERPLEPPASFKVPTAEAAPPAKQSMLSPDYLARAPPTATEADSSAPPRSSRFARFFGDEKKAAQAKASSDLSPGLSEAPTSRPQPPANSADQESMQRLMSMLSMPAQPRPPQEANRQQQQQQQQPALPPGFEFRQVHDAQPQQAPRVQLGFEGQQQTQANLPNLLALLGQPQHQHAGQQQQLSDHTQARQRQQHSHASTSPLPPHLAGVMPHHAPSPHHAPLPHHAASAGQSPMFARGPPGYNGNSSNVSKGQPYLSPENVLASLPPQLRDDPRILQNPALAARLAQQHQSQHQQQNQHYGIPNLQNVPVNTILQNGPMASASPLTGMPPGMNIPGLNQMPTQMLAAMQQQQIYQQQEQQAFRERQKQQMHHQQKQQQDFDAFQQTHHRQPSQPQPAANLNGFDLMALLNASRGTPGGLPPPAQQGKSFMTLEELEAHSRR</sequence>
<dbReference type="STRING" id="764103.G7E9V9"/>
<organism evidence="3 4">
    <name type="scientific">Mixia osmundae (strain CBS 9802 / IAM 14324 / JCM 22182 / KY 12970)</name>
    <dbReference type="NCBI Taxonomy" id="764103"/>
    <lineage>
        <taxon>Eukaryota</taxon>
        <taxon>Fungi</taxon>
        <taxon>Dikarya</taxon>
        <taxon>Basidiomycota</taxon>
        <taxon>Pucciniomycotina</taxon>
        <taxon>Mixiomycetes</taxon>
        <taxon>Mixiales</taxon>
        <taxon>Mixiaceae</taxon>
        <taxon>Mixia</taxon>
    </lineage>
</organism>
<evidence type="ECO:0000313" key="4">
    <source>
        <dbReference type="Proteomes" id="UP000009131"/>
    </source>
</evidence>
<evidence type="ECO:0000256" key="1">
    <source>
        <dbReference type="SAM" id="MobiDB-lite"/>
    </source>
</evidence>
<dbReference type="InParanoid" id="G7E9V9"/>
<feature type="compositionally biased region" description="Low complexity" evidence="1">
    <location>
        <begin position="447"/>
        <end position="459"/>
    </location>
</feature>
<feature type="compositionally biased region" description="Basic and acidic residues" evidence="1">
    <location>
        <begin position="483"/>
        <end position="492"/>
    </location>
</feature>
<feature type="compositionally biased region" description="Basic and acidic residues" evidence="1">
    <location>
        <begin position="364"/>
        <end position="424"/>
    </location>
</feature>
<feature type="chain" id="PRO_5009955874" evidence="2">
    <location>
        <begin position="39"/>
        <end position="941"/>
    </location>
</feature>
<dbReference type="OrthoDB" id="2504266at2759"/>
<feature type="compositionally biased region" description="Low complexity" evidence="1">
    <location>
        <begin position="612"/>
        <end position="625"/>
    </location>
</feature>
<dbReference type="EMBL" id="BABT02000220">
    <property type="protein sequence ID" value="GAA99428.1"/>
    <property type="molecule type" value="Genomic_DNA"/>
</dbReference>
<keyword evidence="2" id="KW-0732">Signal</keyword>
<feature type="compositionally biased region" description="Low complexity" evidence="1">
    <location>
        <begin position="711"/>
        <end position="729"/>
    </location>
</feature>
<dbReference type="AlphaFoldDB" id="G7E9V9"/>